<protein>
    <submittedName>
        <fullName evidence="3">DUF4163 domain-containing protein</fullName>
    </submittedName>
</protein>
<dbReference type="InterPro" id="IPR021729">
    <property type="entry name" value="DUF3298"/>
</dbReference>
<evidence type="ECO:0000259" key="1">
    <source>
        <dbReference type="Pfam" id="PF11738"/>
    </source>
</evidence>
<dbReference type="InterPro" id="IPR037126">
    <property type="entry name" value="PdaC/RsiV-like_sf"/>
</dbReference>
<comment type="caution">
    <text evidence="3">The sequence shown here is derived from an EMBL/GenBank/DDBJ whole genome shotgun (WGS) entry which is preliminary data.</text>
</comment>
<name>A0ABU3U329_9FLAO</name>
<sequence>MKFYLFSFLLGVFLILTSCVEESKITFNEIEISAEGNSIVSINIPKAEGDNIISDNINTTIYYTISQSLSFGEEHVNSEKSLEEQILEFNTEYNSFKKDFPNSAQEWEAQIDGDLIYQSEEIISIAISSYLDTGGAHGILTIRFLNFDPETGLKIENDKLFNDIKAIKSIAKSYFEEFIAENESEIFDTDEFLLAQNIGLEYEGVVILYNVYEVAPYATGIIQFTIPYNEISSYLNYN</sequence>
<dbReference type="EMBL" id="JAWHTF010000001">
    <property type="protein sequence ID" value="MDU8884803.1"/>
    <property type="molecule type" value="Genomic_DNA"/>
</dbReference>
<proteinExistence type="predicted"/>
<organism evidence="3 4">
    <name type="scientific">Gilvirhabdus luticola</name>
    <dbReference type="NCBI Taxonomy" id="3079858"/>
    <lineage>
        <taxon>Bacteria</taxon>
        <taxon>Pseudomonadati</taxon>
        <taxon>Bacteroidota</taxon>
        <taxon>Flavobacteriia</taxon>
        <taxon>Flavobacteriales</taxon>
        <taxon>Flavobacteriaceae</taxon>
        <taxon>Gilvirhabdus</taxon>
    </lineage>
</organism>
<feature type="domain" description="Deacetylase PdaC" evidence="2">
    <location>
        <begin position="40"/>
        <end position="139"/>
    </location>
</feature>
<dbReference type="Gene3D" id="3.30.565.40">
    <property type="entry name" value="Fervidobacterium nodosum Rt17-B1 like"/>
    <property type="match status" value="1"/>
</dbReference>
<keyword evidence="4" id="KW-1185">Reference proteome</keyword>
<dbReference type="Pfam" id="PF11738">
    <property type="entry name" value="DUF3298"/>
    <property type="match status" value="1"/>
</dbReference>
<dbReference type="RefSeq" id="WP_316660574.1">
    <property type="nucleotide sequence ID" value="NZ_JAWHTF010000001.1"/>
</dbReference>
<reference evidence="3 4" key="1">
    <citation type="submission" date="2023-10" db="EMBL/GenBank/DDBJ databases">
        <title>Marimonas sp. nov. isolated from tidal mud flat.</title>
        <authorList>
            <person name="Jaincy N.J."/>
            <person name="Srinivasan S."/>
            <person name="Lee S.-S."/>
        </authorList>
    </citation>
    <scope>NUCLEOTIDE SEQUENCE [LARGE SCALE GENOMIC DNA]</scope>
    <source>
        <strain evidence="3 4">MJ-SS3</strain>
    </source>
</reference>
<accession>A0ABU3U329</accession>
<dbReference type="Pfam" id="PF13739">
    <property type="entry name" value="PdaC"/>
    <property type="match status" value="1"/>
</dbReference>
<dbReference type="PROSITE" id="PS51257">
    <property type="entry name" value="PROKAR_LIPOPROTEIN"/>
    <property type="match status" value="1"/>
</dbReference>
<evidence type="ECO:0000259" key="2">
    <source>
        <dbReference type="Pfam" id="PF13739"/>
    </source>
</evidence>
<dbReference type="InterPro" id="IPR025303">
    <property type="entry name" value="PdaC"/>
</dbReference>
<feature type="domain" description="DUF3298" evidence="1">
    <location>
        <begin position="165"/>
        <end position="229"/>
    </location>
</feature>
<evidence type="ECO:0000313" key="3">
    <source>
        <dbReference type="EMBL" id="MDU8884803.1"/>
    </source>
</evidence>
<evidence type="ECO:0000313" key="4">
    <source>
        <dbReference type="Proteomes" id="UP001268651"/>
    </source>
</evidence>
<dbReference type="Gene3D" id="3.90.640.20">
    <property type="entry name" value="Heat-shock cognate protein, ATPase"/>
    <property type="match status" value="1"/>
</dbReference>
<gene>
    <name evidence="3" type="ORF">RXV94_01440</name>
</gene>
<dbReference type="Proteomes" id="UP001268651">
    <property type="component" value="Unassembled WGS sequence"/>
</dbReference>